<sequence>MSPNNHRSRAHDEEIHSHEPNPDPPAGDASITLTGADATDVILTPAQLQALPAVAATGCHITSTGHGRSGPFEFRGPALLELARLCGVRDWTRVRVAAGDGFGALLKRPEVEAAAGNEPVLLALERDSEPLTRPQGFVRLIVPYETENALKQVKWVRTITFRR</sequence>
<dbReference type="Gene3D" id="3.90.420.10">
    <property type="entry name" value="Oxidoreductase, molybdopterin-binding domain"/>
    <property type="match status" value="1"/>
</dbReference>
<comment type="caution">
    <text evidence="3">The sequence shown here is derived from an EMBL/GenBank/DDBJ whole genome shotgun (WGS) entry which is preliminary data.</text>
</comment>
<dbReference type="InterPro" id="IPR036374">
    <property type="entry name" value="OxRdtase_Mopterin-bd_sf"/>
</dbReference>
<feature type="region of interest" description="Disordered" evidence="1">
    <location>
        <begin position="1"/>
        <end position="32"/>
    </location>
</feature>
<dbReference type="Pfam" id="PF00174">
    <property type="entry name" value="Oxidored_molyb"/>
    <property type="match status" value="1"/>
</dbReference>
<organism evidence="3">
    <name type="scientific">Caldilineaceae bacterium SB0662_bin_9</name>
    <dbReference type="NCBI Taxonomy" id="2605258"/>
    <lineage>
        <taxon>Bacteria</taxon>
        <taxon>Bacillati</taxon>
        <taxon>Chloroflexota</taxon>
        <taxon>Caldilineae</taxon>
        <taxon>Caldilineales</taxon>
        <taxon>Caldilineaceae</taxon>
    </lineage>
</organism>
<protein>
    <submittedName>
        <fullName evidence="3">Molybdopterin-dependent oxidoreductase</fullName>
    </submittedName>
</protein>
<dbReference type="InterPro" id="IPR000572">
    <property type="entry name" value="OxRdtase_Mopterin-bd_dom"/>
</dbReference>
<feature type="domain" description="Oxidoreductase molybdopterin-binding" evidence="2">
    <location>
        <begin position="30"/>
        <end position="162"/>
    </location>
</feature>
<evidence type="ECO:0000256" key="1">
    <source>
        <dbReference type="SAM" id="MobiDB-lite"/>
    </source>
</evidence>
<dbReference type="SUPFAM" id="SSF56524">
    <property type="entry name" value="Oxidoreductase molybdopterin-binding domain"/>
    <property type="match status" value="1"/>
</dbReference>
<evidence type="ECO:0000313" key="3">
    <source>
        <dbReference type="EMBL" id="MYD89963.1"/>
    </source>
</evidence>
<name>A0A6B1DTE6_9CHLR</name>
<dbReference type="AlphaFoldDB" id="A0A6B1DTE6"/>
<gene>
    <name evidence="3" type="ORF">F4Y08_06435</name>
</gene>
<dbReference type="EMBL" id="VXPY01000039">
    <property type="protein sequence ID" value="MYD89963.1"/>
    <property type="molecule type" value="Genomic_DNA"/>
</dbReference>
<feature type="compositionally biased region" description="Basic and acidic residues" evidence="1">
    <location>
        <begin position="10"/>
        <end position="21"/>
    </location>
</feature>
<proteinExistence type="predicted"/>
<evidence type="ECO:0000259" key="2">
    <source>
        <dbReference type="Pfam" id="PF00174"/>
    </source>
</evidence>
<reference evidence="3" key="1">
    <citation type="submission" date="2019-09" db="EMBL/GenBank/DDBJ databases">
        <title>Characterisation of the sponge microbiome using genome-centric metagenomics.</title>
        <authorList>
            <person name="Engelberts J.P."/>
            <person name="Robbins S.J."/>
            <person name="De Goeij J.M."/>
            <person name="Aranda M."/>
            <person name="Bell S.C."/>
            <person name="Webster N.S."/>
        </authorList>
    </citation>
    <scope>NUCLEOTIDE SEQUENCE</scope>
    <source>
        <strain evidence="3">SB0662_bin_9</strain>
    </source>
</reference>
<accession>A0A6B1DTE6</accession>